<dbReference type="InterPro" id="IPR048405">
    <property type="entry name" value="GldM_Ig-like-1"/>
</dbReference>
<dbReference type="Proteomes" id="UP001595907">
    <property type="component" value="Unassembled WGS sequence"/>
</dbReference>
<feature type="domain" description="Gliding motility-associated protein GldM N-terminal" evidence="2">
    <location>
        <begin position="30"/>
        <end position="224"/>
    </location>
</feature>
<dbReference type="InterPro" id="IPR048406">
    <property type="entry name" value="GldM_Ig-like-2"/>
</dbReference>
<accession>A0ABV8QQD5</accession>
<sequence length="510" mass="54325">MALPKEPRQKMINIMYLVLTALLALNVSSEILNAFKVVDKSLQTSNSNLTSANETLYKSLQAKVADPVTAEKATIWNGKAEQAKKLSADLSSYIESIKKQLKEEAGLKMVTNEQGQQEEQFKEDDLEAATRLFGNGPGGKNLGVELENKLKAYKAAMLAIDPEINTAFATTLAVDGAPAKGQDGKVKSFTDAYFHMTPTVAGLTLLSKFQNNVKNAENQVVTYCHSKVGEVKVKFDKTGVLIGQSSNYVMPGQEIEVTAGIGAYSSAAVPQISIGGSSVPVVDGKGTYKITASGGGARTIPVTIRYKDQDGNEKTETKNVEYVVGTPGGAAVMLDKMNVFYMGVDNPVTIGSPTGWDKTTVSMSGGTITGSGSNRVVRVSAIGPASITVNADGKPSQFSFRVKRIPDPIFKVGTGKARVPAVEFKNQQFCRADLENFDFDLKFNVVSATVYFSGANFPNPAVGSINGNSLASVAQYMAKAGPGTSVTFVNIKVQGPDGVRSIDERSITLY</sequence>
<dbReference type="InterPro" id="IPR022720">
    <property type="entry name" value="Motility-assoc_prot_GldM_N"/>
</dbReference>
<dbReference type="Pfam" id="PF21601">
    <property type="entry name" value="GldM_2nd"/>
    <property type="match status" value="1"/>
</dbReference>
<dbReference type="RefSeq" id="WP_379707964.1">
    <property type="nucleotide sequence ID" value="NZ_JBHSCZ010000001.1"/>
</dbReference>
<evidence type="ECO:0000259" key="1">
    <source>
        <dbReference type="Pfam" id="PF12080"/>
    </source>
</evidence>
<reference evidence="6" key="1">
    <citation type="journal article" date="2019" name="Int. J. Syst. Evol. Microbiol.">
        <title>The Global Catalogue of Microorganisms (GCM) 10K type strain sequencing project: providing services to taxonomists for standard genome sequencing and annotation.</title>
        <authorList>
            <consortium name="The Broad Institute Genomics Platform"/>
            <consortium name="The Broad Institute Genome Sequencing Center for Infectious Disease"/>
            <person name="Wu L."/>
            <person name="Ma J."/>
        </authorList>
    </citation>
    <scope>NUCLEOTIDE SEQUENCE [LARGE SCALE GENOMIC DNA]</scope>
    <source>
        <strain evidence="6">CECT 8289</strain>
    </source>
</reference>
<feature type="domain" description="Gliding motility-associated protein GldM second immunoglobulin-like" evidence="4">
    <location>
        <begin position="331"/>
        <end position="403"/>
    </location>
</feature>
<dbReference type="InterPro" id="IPR022719">
    <property type="entry name" value="Motility-assoc_prot_GldM_C"/>
</dbReference>
<evidence type="ECO:0000259" key="3">
    <source>
        <dbReference type="Pfam" id="PF21601"/>
    </source>
</evidence>
<dbReference type="EMBL" id="JBHSCZ010000001">
    <property type="protein sequence ID" value="MFC4262497.1"/>
    <property type="molecule type" value="Genomic_DNA"/>
</dbReference>
<dbReference type="Pfam" id="PF12081">
    <property type="entry name" value="GldM_1st"/>
    <property type="match status" value="1"/>
</dbReference>
<name>A0ABV8QQD5_9BACT</name>
<dbReference type="Pfam" id="PF21602">
    <property type="entry name" value="GldM_3rd"/>
    <property type="match status" value="1"/>
</dbReference>
<organism evidence="5 6">
    <name type="scientific">Ferruginibacter yonginensis</name>
    <dbReference type="NCBI Taxonomy" id="1310416"/>
    <lineage>
        <taxon>Bacteria</taxon>
        <taxon>Pseudomonadati</taxon>
        <taxon>Bacteroidota</taxon>
        <taxon>Chitinophagia</taxon>
        <taxon>Chitinophagales</taxon>
        <taxon>Chitinophagaceae</taxon>
        <taxon>Ferruginibacter</taxon>
    </lineage>
</organism>
<evidence type="ECO:0000259" key="4">
    <source>
        <dbReference type="Pfam" id="PF21602"/>
    </source>
</evidence>
<keyword evidence="6" id="KW-1185">Reference proteome</keyword>
<evidence type="ECO:0000313" key="5">
    <source>
        <dbReference type="EMBL" id="MFC4262497.1"/>
    </source>
</evidence>
<protein>
    <submittedName>
        <fullName evidence="5">Gliding motility protein GldM</fullName>
    </submittedName>
</protein>
<dbReference type="Pfam" id="PF12080">
    <property type="entry name" value="GldM_4th"/>
    <property type="match status" value="1"/>
</dbReference>
<comment type="caution">
    <text evidence="5">The sequence shown here is derived from an EMBL/GenBank/DDBJ whole genome shotgun (WGS) entry which is preliminary data.</text>
</comment>
<evidence type="ECO:0000259" key="2">
    <source>
        <dbReference type="Pfam" id="PF12081"/>
    </source>
</evidence>
<feature type="domain" description="Gliding motility-associated protein GldM C-terminal" evidence="1">
    <location>
        <begin position="406"/>
        <end position="500"/>
    </location>
</feature>
<feature type="domain" description="Gliding motility-associated protein GldM first immunoglobulin-like" evidence="3">
    <location>
        <begin position="232"/>
        <end position="325"/>
    </location>
</feature>
<evidence type="ECO:0000313" key="6">
    <source>
        <dbReference type="Proteomes" id="UP001595907"/>
    </source>
</evidence>
<gene>
    <name evidence="5" type="primary">gldM</name>
    <name evidence="5" type="ORF">ACFOWM_06395</name>
</gene>
<dbReference type="InterPro" id="IPR019859">
    <property type="entry name" value="Motility-assoc_prot_GldM"/>
</dbReference>
<proteinExistence type="predicted"/>
<dbReference type="NCBIfam" id="TIGR03517">
    <property type="entry name" value="GldM_gliding"/>
    <property type="match status" value="1"/>
</dbReference>